<dbReference type="AlphaFoldDB" id="A0A8J4S1V7"/>
<protein>
    <recommendedName>
        <fullName evidence="9">Phosphatidic acid phosphatase type 2/haloperoxidase domain-containing protein</fullName>
    </recommendedName>
</protein>
<dbReference type="OrthoDB" id="10030083at2759"/>
<dbReference type="GO" id="GO:0016020">
    <property type="term" value="C:membrane"/>
    <property type="evidence" value="ECO:0007669"/>
    <property type="project" value="UniProtKB-SubCell"/>
</dbReference>
<dbReference type="Pfam" id="PF01569">
    <property type="entry name" value="PAP2"/>
    <property type="match status" value="1"/>
</dbReference>
<accession>A0A8J4S1V7</accession>
<dbReference type="InterPro" id="IPR000326">
    <property type="entry name" value="PAP2/HPO"/>
</dbReference>
<feature type="transmembrane region" description="Helical" evidence="8">
    <location>
        <begin position="26"/>
        <end position="45"/>
    </location>
</feature>
<sequence length="314" mass="34966">MPEIMLGSHTVKSHGVIVARGHMHDWIILLVLGVIDIGLNVIEPFHRFVGKGMMADLRYPFKGDTIPFWAVPAFDKPAFTACNSLYIVCNARSGTLFSLLITGVITDSIKDGVGRPRPNFFWRCFPDGKQVFHPVTLDVVCNGDKGIIKEGYKSFPSGHTSWSFAGLGFLSWYLSGKIRVFDRRGHVGKLCVPFLPLLFAALVGVSRVDDYWHHWTDVFAGGLLGLTVASCCYLQFFPFPHSVNGWAPHAYFQKLAESNNGPRTSLRRARSLGMELHEARTSFIRHDKNKEIGETSPESTSPSLDSMEAGTSRY</sequence>
<evidence type="ECO:0000256" key="6">
    <source>
        <dbReference type="ARBA" id="ARBA00023136"/>
    </source>
</evidence>
<name>A0A8J4S1V7_9ROSI</name>
<dbReference type="InterPro" id="IPR043216">
    <property type="entry name" value="PAP-like"/>
</dbReference>
<dbReference type="Proteomes" id="UP000737018">
    <property type="component" value="Unassembled WGS sequence"/>
</dbReference>
<dbReference type="SMART" id="SM00014">
    <property type="entry name" value="acidPPc"/>
    <property type="match status" value="1"/>
</dbReference>
<keyword evidence="5 8" id="KW-1133">Transmembrane helix</keyword>
<proteinExistence type="inferred from homology"/>
<evidence type="ECO:0000313" key="11">
    <source>
        <dbReference type="Proteomes" id="UP000737018"/>
    </source>
</evidence>
<dbReference type="GO" id="GO:0006644">
    <property type="term" value="P:phospholipid metabolic process"/>
    <property type="evidence" value="ECO:0007669"/>
    <property type="project" value="InterPro"/>
</dbReference>
<gene>
    <name evidence="10" type="ORF">CMV_000075</name>
</gene>
<evidence type="ECO:0000256" key="4">
    <source>
        <dbReference type="ARBA" id="ARBA00022801"/>
    </source>
</evidence>
<evidence type="ECO:0000256" key="2">
    <source>
        <dbReference type="ARBA" id="ARBA00008816"/>
    </source>
</evidence>
<comment type="subcellular location">
    <subcellularLocation>
        <location evidence="1">Membrane</location>
        <topology evidence="1">Multi-pass membrane protein</topology>
    </subcellularLocation>
</comment>
<evidence type="ECO:0000256" key="8">
    <source>
        <dbReference type="SAM" id="Phobius"/>
    </source>
</evidence>
<dbReference type="EMBL" id="JRKL02000004">
    <property type="protein sequence ID" value="KAF3976757.1"/>
    <property type="molecule type" value="Genomic_DNA"/>
</dbReference>
<evidence type="ECO:0000256" key="3">
    <source>
        <dbReference type="ARBA" id="ARBA00022692"/>
    </source>
</evidence>
<evidence type="ECO:0000259" key="9">
    <source>
        <dbReference type="SMART" id="SM00014"/>
    </source>
</evidence>
<keyword evidence="4" id="KW-0378">Hydrolase</keyword>
<keyword evidence="11" id="KW-1185">Reference proteome</keyword>
<comment type="similarity">
    <text evidence="2">Belongs to the PA-phosphatase related phosphoesterase family.</text>
</comment>
<dbReference type="Gene3D" id="1.20.144.10">
    <property type="entry name" value="Phosphatidic acid phosphatase type 2/haloperoxidase"/>
    <property type="match status" value="1"/>
</dbReference>
<keyword evidence="6 8" id="KW-0472">Membrane</keyword>
<feature type="transmembrane region" description="Helical" evidence="8">
    <location>
        <begin position="218"/>
        <end position="236"/>
    </location>
</feature>
<feature type="region of interest" description="Disordered" evidence="7">
    <location>
        <begin position="287"/>
        <end position="314"/>
    </location>
</feature>
<evidence type="ECO:0000256" key="5">
    <source>
        <dbReference type="ARBA" id="ARBA00022989"/>
    </source>
</evidence>
<organism evidence="10 11">
    <name type="scientific">Castanea mollissima</name>
    <name type="common">Chinese chestnut</name>
    <dbReference type="NCBI Taxonomy" id="60419"/>
    <lineage>
        <taxon>Eukaryota</taxon>
        <taxon>Viridiplantae</taxon>
        <taxon>Streptophyta</taxon>
        <taxon>Embryophyta</taxon>
        <taxon>Tracheophyta</taxon>
        <taxon>Spermatophyta</taxon>
        <taxon>Magnoliopsida</taxon>
        <taxon>eudicotyledons</taxon>
        <taxon>Gunneridae</taxon>
        <taxon>Pentapetalae</taxon>
        <taxon>rosids</taxon>
        <taxon>fabids</taxon>
        <taxon>Fagales</taxon>
        <taxon>Fagaceae</taxon>
        <taxon>Castanea</taxon>
    </lineage>
</organism>
<evidence type="ECO:0000313" key="10">
    <source>
        <dbReference type="EMBL" id="KAF3976757.1"/>
    </source>
</evidence>
<keyword evidence="3 8" id="KW-0812">Transmembrane</keyword>
<comment type="caution">
    <text evidence="10">The sequence shown here is derived from an EMBL/GenBank/DDBJ whole genome shotgun (WGS) entry which is preliminary data.</text>
</comment>
<feature type="transmembrane region" description="Helical" evidence="8">
    <location>
        <begin position="187"/>
        <end position="206"/>
    </location>
</feature>
<dbReference type="PANTHER" id="PTHR10165:SF35">
    <property type="entry name" value="RE23632P"/>
    <property type="match status" value="1"/>
</dbReference>
<evidence type="ECO:0000256" key="1">
    <source>
        <dbReference type="ARBA" id="ARBA00004141"/>
    </source>
</evidence>
<dbReference type="SUPFAM" id="SSF48317">
    <property type="entry name" value="Acid phosphatase/Vanadium-dependent haloperoxidase"/>
    <property type="match status" value="1"/>
</dbReference>
<evidence type="ECO:0000256" key="7">
    <source>
        <dbReference type="SAM" id="MobiDB-lite"/>
    </source>
</evidence>
<dbReference type="FunFam" id="1.20.144.10:FF:000001">
    <property type="entry name" value="Lipid phosphate phosphatase 2"/>
    <property type="match status" value="1"/>
</dbReference>
<dbReference type="PANTHER" id="PTHR10165">
    <property type="entry name" value="LIPID PHOSPHATE PHOSPHATASE"/>
    <property type="match status" value="1"/>
</dbReference>
<reference evidence="10" key="1">
    <citation type="submission" date="2020-03" db="EMBL/GenBank/DDBJ databases">
        <title>Castanea mollissima Vanexum genome sequencing.</title>
        <authorList>
            <person name="Staton M."/>
        </authorList>
    </citation>
    <scope>NUCLEOTIDE SEQUENCE</scope>
    <source>
        <tissue evidence="10">Leaf</tissue>
    </source>
</reference>
<feature type="domain" description="Phosphatidic acid phosphatase type 2/haloperoxidase" evidence="9">
    <location>
        <begin position="93"/>
        <end position="233"/>
    </location>
</feature>
<dbReference type="CDD" id="cd03390">
    <property type="entry name" value="PAP2_containing_1_like"/>
    <property type="match status" value="1"/>
</dbReference>
<dbReference type="GO" id="GO:0008195">
    <property type="term" value="F:phosphatidate phosphatase activity"/>
    <property type="evidence" value="ECO:0007669"/>
    <property type="project" value="TreeGrafter"/>
</dbReference>
<dbReference type="GO" id="GO:0046839">
    <property type="term" value="P:phospholipid dephosphorylation"/>
    <property type="evidence" value="ECO:0007669"/>
    <property type="project" value="TreeGrafter"/>
</dbReference>
<dbReference type="InterPro" id="IPR036938">
    <property type="entry name" value="PAP2/HPO_sf"/>
</dbReference>